<dbReference type="RefSeq" id="WP_200243203.1">
    <property type="nucleotide sequence ID" value="NZ_NRRY01000014.1"/>
</dbReference>
<feature type="compositionally biased region" description="Polar residues" evidence="1">
    <location>
        <begin position="1"/>
        <end position="11"/>
    </location>
</feature>
<dbReference type="Pfam" id="PF14316">
    <property type="entry name" value="DUF4381"/>
    <property type="match status" value="1"/>
</dbReference>
<dbReference type="AlphaFoldDB" id="A0A9X0W895"/>
<dbReference type="InterPro" id="IPR025489">
    <property type="entry name" value="DUF4381"/>
</dbReference>
<reference evidence="3 4" key="1">
    <citation type="journal article" date="2020" name="Microorganisms">
        <title>Osmotic Adaptation and Compatible Solute Biosynthesis of Phototrophic Bacteria as Revealed from Genome Analyses.</title>
        <authorList>
            <person name="Imhoff J.F."/>
            <person name="Rahn T."/>
            <person name="Kunzel S."/>
            <person name="Keller A."/>
            <person name="Neulinger S.C."/>
        </authorList>
    </citation>
    <scope>NUCLEOTIDE SEQUENCE [LARGE SCALE GENOMIC DNA]</scope>
    <source>
        <strain evidence="3 4">DSM 25653</strain>
    </source>
</reference>
<keyword evidence="2" id="KW-0812">Transmembrane</keyword>
<feature type="region of interest" description="Disordered" evidence="1">
    <location>
        <begin position="1"/>
        <end position="43"/>
    </location>
</feature>
<evidence type="ECO:0000313" key="4">
    <source>
        <dbReference type="Proteomes" id="UP001138768"/>
    </source>
</evidence>
<dbReference type="EMBL" id="NRRY01000014">
    <property type="protein sequence ID" value="MBK1618805.1"/>
    <property type="molecule type" value="Genomic_DNA"/>
</dbReference>
<protein>
    <recommendedName>
        <fullName evidence="5">DUF4381 domain-containing protein</fullName>
    </recommendedName>
</protein>
<proteinExistence type="predicted"/>
<keyword evidence="2" id="KW-0472">Membrane</keyword>
<evidence type="ECO:0000313" key="3">
    <source>
        <dbReference type="EMBL" id="MBK1618805.1"/>
    </source>
</evidence>
<accession>A0A9X0W895</accession>
<evidence type="ECO:0008006" key="5">
    <source>
        <dbReference type="Google" id="ProtNLM"/>
    </source>
</evidence>
<dbReference type="Proteomes" id="UP001138768">
    <property type="component" value="Unassembled WGS sequence"/>
</dbReference>
<comment type="caution">
    <text evidence="3">The sequence shown here is derived from an EMBL/GenBank/DDBJ whole genome shotgun (WGS) entry which is preliminary data.</text>
</comment>
<feature type="transmembrane region" description="Helical" evidence="2">
    <location>
        <begin position="73"/>
        <end position="92"/>
    </location>
</feature>
<name>A0A9X0W895_9GAMM</name>
<gene>
    <name evidence="3" type="ORF">CKO42_10235</name>
</gene>
<organism evidence="3 4">
    <name type="scientific">Lamprobacter modestohalophilus</name>
    <dbReference type="NCBI Taxonomy" id="1064514"/>
    <lineage>
        <taxon>Bacteria</taxon>
        <taxon>Pseudomonadati</taxon>
        <taxon>Pseudomonadota</taxon>
        <taxon>Gammaproteobacteria</taxon>
        <taxon>Chromatiales</taxon>
        <taxon>Chromatiaceae</taxon>
        <taxon>Lamprobacter</taxon>
    </lineage>
</organism>
<sequence length="204" mass="21754">MTALSNASSNLGPHPAENPHPGANPARDLAANPGSNPALHLGADPGANLGSSLNLRDIHLPAEPGFWPPAPGWWLLLTLLLGVALWLGRLGWGQYRRLRRRQRILAELDRLQRAGLQGPALIAALSALLKRVALSRYPRTEVAALTGADWLAFLDRSGGNGRFATGPGRALADGAYAPAAPGDDQGLDRQALLTVVRDWLRRNS</sequence>
<evidence type="ECO:0000256" key="2">
    <source>
        <dbReference type="SAM" id="Phobius"/>
    </source>
</evidence>
<evidence type="ECO:0000256" key="1">
    <source>
        <dbReference type="SAM" id="MobiDB-lite"/>
    </source>
</evidence>
<keyword evidence="2" id="KW-1133">Transmembrane helix</keyword>
<keyword evidence="4" id="KW-1185">Reference proteome</keyword>